<feature type="compositionally biased region" description="Polar residues" evidence="5">
    <location>
        <begin position="47"/>
        <end position="62"/>
    </location>
</feature>
<dbReference type="Gene3D" id="3.60.40.10">
    <property type="entry name" value="PPM-type phosphatase domain"/>
    <property type="match status" value="1"/>
</dbReference>
<feature type="compositionally biased region" description="Gly residues" evidence="5">
    <location>
        <begin position="67"/>
        <end position="76"/>
    </location>
</feature>
<organism evidence="7 8">
    <name type="scientific">Chrysochromulina tobinii</name>
    <dbReference type="NCBI Taxonomy" id="1460289"/>
    <lineage>
        <taxon>Eukaryota</taxon>
        <taxon>Haptista</taxon>
        <taxon>Haptophyta</taxon>
        <taxon>Prymnesiophyceae</taxon>
        <taxon>Prymnesiales</taxon>
        <taxon>Chrysochromulinaceae</taxon>
        <taxon>Chrysochromulina</taxon>
    </lineage>
</organism>
<dbReference type="InterPro" id="IPR015655">
    <property type="entry name" value="PP2C"/>
</dbReference>
<evidence type="ECO:0000313" key="8">
    <source>
        <dbReference type="Proteomes" id="UP000037460"/>
    </source>
</evidence>
<keyword evidence="2 4" id="KW-0378">Hydrolase</keyword>
<protein>
    <submittedName>
        <fullName evidence="7">Protein phosphatase 2c isoform gamma</fullName>
    </submittedName>
</protein>
<keyword evidence="1" id="KW-0479">Metal-binding</keyword>
<dbReference type="SUPFAM" id="SSF81606">
    <property type="entry name" value="PP2C-like"/>
    <property type="match status" value="1"/>
</dbReference>
<dbReference type="GO" id="GO:0004722">
    <property type="term" value="F:protein serine/threonine phosphatase activity"/>
    <property type="evidence" value="ECO:0007669"/>
    <property type="project" value="InterPro"/>
</dbReference>
<feature type="region of interest" description="Disordered" evidence="5">
    <location>
        <begin position="1"/>
        <end position="83"/>
    </location>
</feature>
<dbReference type="InterPro" id="IPR036457">
    <property type="entry name" value="PPM-type-like_dom_sf"/>
</dbReference>
<dbReference type="GO" id="GO:0046872">
    <property type="term" value="F:metal ion binding"/>
    <property type="evidence" value="ECO:0007669"/>
    <property type="project" value="UniProtKB-KW"/>
</dbReference>
<dbReference type="PROSITE" id="PS01032">
    <property type="entry name" value="PPM_1"/>
    <property type="match status" value="1"/>
</dbReference>
<evidence type="ECO:0000256" key="5">
    <source>
        <dbReference type="SAM" id="MobiDB-lite"/>
    </source>
</evidence>
<evidence type="ECO:0000259" key="6">
    <source>
        <dbReference type="PROSITE" id="PS51746"/>
    </source>
</evidence>
<dbReference type="CDD" id="cd00143">
    <property type="entry name" value="PP2Cc"/>
    <property type="match status" value="1"/>
</dbReference>
<gene>
    <name evidence="7" type="ORF">Ctob_002075</name>
</gene>
<dbReference type="PANTHER" id="PTHR47992">
    <property type="entry name" value="PROTEIN PHOSPHATASE"/>
    <property type="match status" value="1"/>
</dbReference>
<dbReference type="InterPro" id="IPR000222">
    <property type="entry name" value="PP2C_BS"/>
</dbReference>
<keyword evidence="8" id="KW-1185">Reference proteome</keyword>
<dbReference type="Proteomes" id="UP000037460">
    <property type="component" value="Unassembled WGS sequence"/>
</dbReference>
<comment type="similarity">
    <text evidence="4">Belongs to the PP2C family.</text>
</comment>
<dbReference type="Pfam" id="PF00481">
    <property type="entry name" value="PP2C"/>
    <property type="match status" value="1"/>
</dbReference>
<feature type="compositionally biased region" description="Basic and acidic residues" evidence="5">
    <location>
        <begin position="545"/>
        <end position="556"/>
    </location>
</feature>
<feature type="domain" description="PPM-type phosphatase" evidence="6">
    <location>
        <begin position="108"/>
        <end position="393"/>
    </location>
</feature>
<dbReference type="SMART" id="SM00332">
    <property type="entry name" value="PP2Cc"/>
    <property type="match status" value="1"/>
</dbReference>
<reference evidence="8" key="1">
    <citation type="journal article" date="2015" name="PLoS Genet.">
        <title>Genome Sequence and Transcriptome Analyses of Chrysochromulina tobin: Metabolic Tools for Enhanced Algal Fitness in the Prominent Order Prymnesiales (Haptophyceae).</title>
        <authorList>
            <person name="Hovde B.T."/>
            <person name="Deodato C.R."/>
            <person name="Hunsperger H.M."/>
            <person name="Ryken S.A."/>
            <person name="Yost W."/>
            <person name="Jha R.K."/>
            <person name="Patterson J."/>
            <person name="Monnat R.J. Jr."/>
            <person name="Barlow S.B."/>
            <person name="Starkenburg S.R."/>
            <person name="Cattolico R.A."/>
        </authorList>
    </citation>
    <scope>NUCLEOTIDE SEQUENCE</scope>
    <source>
        <strain evidence="8">CCMP291</strain>
    </source>
</reference>
<dbReference type="OrthoDB" id="10264738at2759"/>
<name>A0A0M0J4V9_9EUKA</name>
<proteinExistence type="inferred from homology"/>
<dbReference type="PROSITE" id="PS51746">
    <property type="entry name" value="PPM_2"/>
    <property type="match status" value="1"/>
</dbReference>
<evidence type="ECO:0000256" key="3">
    <source>
        <dbReference type="ARBA" id="ARBA00022912"/>
    </source>
</evidence>
<sequence>MMDVSPYPVPAIQRTPLSATSHNSTPSSHKRLREEDIKALLAEPPLRQQQEPWSSPKRSSVHVSAGGRDGIGGASGSGDPSTSSAMCVTPIAGFTNSSATAAIELGVRWAVHQRQGPRSTQEDVAVAKVNEGAFVHAYFGVFDGHGGAQASTYAASMLHSHVMRSEYMPTIVQALQDGFMRTDAELLHHFSMRRGKGNNQGTAAAVTLVTDDKLVTAWAGDCRALLVKRSSSPVPYIELSRDHSAEQVSAFCQPRPDEVERVEAAGARMDPGGYVCIHDHSLPMTRALGDLPLKVGPGRSWRDTPAHAQVVTGRPEVSVYERSADDLCVILASDGLFGSVMTSAEVASVVREQLEQVHAHALDAEIRTARCLCDLALCERNGSDNVSVVVISLEPPITAPSLPAPSSGGGSIAHVLSSLLPKLATSASTSSDGSSVATAPIISGNAFGLGGEPPAHHLQLPKSLAWMDKASTHSLDSLASELTADTASARDLTSPMFGCLPFEHKLLMRFGDAYPAADGAVLGSPYDSAPAGPSLWSPQAVSDQYDARSHPFESRHAPHQSRRGALNGRAH</sequence>
<evidence type="ECO:0000256" key="1">
    <source>
        <dbReference type="ARBA" id="ARBA00022723"/>
    </source>
</evidence>
<evidence type="ECO:0000256" key="2">
    <source>
        <dbReference type="ARBA" id="ARBA00022801"/>
    </source>
</evidence>
<feature type="region of interest" description="Disordered" evidence="5">
    <location>
        <begin position="533"/>
        <end position="571"/>
    </location>
</feature>
<dbReference type="EMBL" id="JWZX01003358">
    <property type="protein sequence ID" value="KOO21500.1"/>
    <property type="molecule type" value="Genomic_DNA"/>
</dbReference>
<dbReference type="AlphaFoldDB" id="A0A0M0J4V9"/>
<evidence type="ECO:0000256" key="4">
    <source>
        <dbReference type="RuleBase" id="RU003465"/>
    </source>
</evidence>
<comment type="caution">
    <text evidence="7">The sequence shown here is derived from an EMBL/GenBank/DDBJ whole genome shotgun (WGS) entry which is preliminary data.</text>
</comment>
<evidence type="ECO:0000313" key="7">
    <source>
        <dbReference type="EMBL" id="KOO21500.1"/>
    </source>
</evidence>
<dbReference type="InterPro" id="IPR001932">
    <property type="entry name" value="PPM-type_phosphatase-like_dom"/>
</dbReference>
<feature type="compositionally biased region" description="Polar residues" evidence="5">
    <location>
        <begin position="15"/>
        <end position="27"/>
    </location>
</feature>
<accession>A0A0M0J4V9</accession>
<keyword evidence="3 4" id="KW-0904">Protein phosphatase</keyword>